<gene>
    <name evidence="3" type="ORF">FJZ00_03755</name>
</gene>
<protein>
    <submittedName>
        <fullName evidence="3">TolC family protein</fullName>
    </submittedName>
</protein>
<dbReference type="InterPro" id="IPR010131">
    <property type="entry name" value="MdtP/NodT-like"/>
</dbReference>
<dbReference type="AlphaFoldDB" id="A0A937X4Q6"/>
<dbReference type="InterPro" id="IPR003423">
    <property type="entry name" value="OMP_efflux"/>
</dbReference>
<dbReference type="Gene3D" id="1.20.1600.10">
    <property type="entry name" value="Outer membrane efflux proteins (OEP)"/>
    <property type="match status" value="1"/>
</dbReference>
<keyword evidence="2" id="KW-0732">Signal</keyword>
<sequence length="410" mass="43705">MRRSSSAIRRLRKYALALAASTSVQLGVVPVAGAAEAAGTPGSPRTPVQIAHDHAASRPTKAAWTLPALVAQALARSPAIAAKEAAVAAASPRRILAGAWPEPMFSSGFKNMGLLPSLGRDEGTELRVGIAQTVPFPGKTTLRSEAADAAVARARADLEQARRDIVKRVKEAWFDLYGTQRELQINAETRLLLDRTADVALARYRLGRVGQMDVLRAELEAARTIDEHAMLEAREQSLHGALAGLVGLSVPDAHFGTVATPDLQVLSVTADQLAERIKDRAPALTAAAHDIARADRTAELAKLDVLPDFTLMGQLMNRGAMPGGWEVSASVDLPMFYGQKQAQMVAESAAMAEEARRDRDRMASEMVAMAREELAMARSAATRETLLRTTLLPRARSALQAGLAGYGAGT</sequence>
<feature type="chain" id="PRO_5037321414" evidence="2">
    <location>
        <begin position="35"/>
        <end position="410"/>
    </location>
</feature>
<dbReference type="EMBL" id="VGJX01000161">
    <property type="protein sequence ID" value="MBM3274242.1"/>
    <property type="molecule type" value="Genomic_DNA"/>
</dbReference>
<dbReference type="Pfam" id="PF02321">
    <property type="entry name" value="OEP"/>
    <property type="match status" value="1"/>
</dbReference>
<comment type="similarity">
    <text evidence="1">Belongs to the outer membrane factor (OMF) (TC 1.B.17) family.</text>
</comment>
<evidence type="ECO:0000256" key="1">
    <source>
        <dbReference type="ARBA" id="ARBA00007613"/>
    </source>
</evidence>
<name>A0A937X4Q6_9BACT</name>
<feature type="non-terminal residue" evidence="3">
    <location>
        <position position="410"/>
    </location>
</feature>
<dbReference type="SUPFAM" id="SSF56954">
    <property type="entry name" value="Outer membrane efflux proteins (OEP)"/>
    <property type="match status" value="1"/>
</dbReference>
<proteinExistence type="inferred from homology"/>
<organism evidence="3 4">
    <name type="scientific">Candidatus Tanganyikabacteria bacterium</name>
    <dbReference type="NCBI Taxonomy" id="2961651"/>
    <lineage>
        <taxon>Bacteria</taxon>
        <taxon>Bacillati</taxon>
        <taxon>Candidatus Sericytochromatia</taxon>
        <taxon>Candidatus Tanganyikabacteria</taxon>
    </lineage>
</organism>
<evidence type="ECO:0000313" key="3">
    <source>
        <dbReference type="EMBL" id="MBM3274242.1"/>
    </source>
</evidence>
<comment type="caution">
    <text evidence="3">The sequence shown here is derived from an EMBL/GenBank/DDBJ whole genome shotgun (WGS) entry which is preliminary data.</text>
</comment>
<reference evidence="3 4" key="1">
    <citation type="submission" date="2019-03" db="EMBL/GenBank/DDBJ databases">
        <title>Lake Tanganyika Metagenome-Assembled Genomes (MAGs).</title>
        <authorList>
            <person name="Tran P."/>
        </authorList>
    </citation>
    <scope>NUCLEOTIDE SEQUENCE [LARGE SCALE GENOMIC DNA]</scope>
    <source>
        <strain evidence="3">K_DeepCast_65m_m2_236</strain>
    </source>
</reference>
<dbReference type="Proteomes" id="UP000703893">
    <property type="component" value="Unassembled WGS sequence"/>
</dbReference>
<accession>A0A937X4Q6</accession>
<feature type="signal peptide" evidence="2">
    <location>
        <begin position="1"/>
        <end position="34"/>
    </location>
</feature>
<evidence type="ECO:0000256" key="2">
    <source>
        <dbReference type="SAM" id="SignalP"/>
    </source>
</evidence>
<dbReference type="PANTHER" id="PTHR30203">
    <property type="entry name" value="OUTER MEMBRANE CATION EFFLUX PROTEIN"/>
    <property type="match status" value="1"/>
</dbReference>
<dbReference type="GO" id="GO:0015562">
    <property type="term" value="F:efflux transmembrane transporter activity"/>
    <property type="evidence" value="ECO:0007669"/>
    <property type="project" value="InterPro"/>
</dbReference>
<dbReference type="PANTHER" id="PTHR30203:SF24">
    <property type="entry name" value="BLR4935 PROTEIN"/>
    <property type="match status" value="1"/>
</dbReference>
<evidence type="ECO:0000313" key="4">
    <source>
        <dbReference type="Proteomes" id="UP000703893"/>
    </source>
</evidence>